<dbReference type="GO" id="GO:0009103">
    <property type="term" value="P:lipopolysaccharide biosynthetic process"/>
    <property type="evidence" value="ECO:0007669"/>
    <property type="project" value="TreeGrafter"/>
</dbReference>
<dbReference type="InterPro" id="IPR001296">
    <property type="entry name" value="Glyco_trans_1"/>
</dbReference>
<dbReference type="PANTHER" id="PTHR46401:SF2">
    <property type="entry name" value="GLYCOSYLTRANSFERASE WBBK-RELATED"/>
    <property type="match status" value="1"/>
</dbReference>
<dbReference type="GO" id="GO:0016757">
    <property type="term" value="F:glycosyltransferase activity"/>
    <property type="evidence" value="ECO:0007669"/>
    <property type="project" value="InterPro"/>
</dbReference>
<dbReference type="Proteomes" id="UP000538666">
    <property type="component" value="Unassembled WGS sequence"/>
</dbReference>
<proteinExistence type="predicted"/>
<dbReference type="EMBL" id="JACHEK010000003">
    <property type="protein sequence ID" value="MBB6143676.1"/>
    <property type="molecule type" value="Genomic_DNA"/>
</dbReference>
<keyword evidence="4" id="KW-1185">Reference proteome</keyword>
<dbReference type="Pfam" id="PF00534">
    <property type="entry name" value="Glycos_transf_1"/>
    <property type="match status" value="1"/>
</dbReference>
<dbReference type="OrthoDB" id="9802525at2"/>
<evidence type="ECO:0000259" key="2">
    <source>
        <dbReference type="Pfam" id="PF00534"/>
    </source>
</evidence>
<name>A0A841JQR8_9BACT</name>
<feature type="domain" description="Glycosyl transferase family 1" evidence="2">
    <location>
        <begin position="261"/>
        <end position="414"/>
    </location>
</feature>
<evidence type="ECO:0000313" key="3">
    <source>
        <dbReference type="EMBL" id="MBB6143676.1"/>
    </source>
</evidence>
<keyword evidence="1 3" id="KW-0808">Transferase</keyword>
<dbReference type="RefSeq" id="WP_050058724.1">
    <property type="nucleotide sequence ID" value="NZ_JACHEK010000003.1"/>
</dbReference>
<comment type="caution">
    <text evidence="3">The sequence shown here is derived from an EMBL/GenBank/DDBJ whole genome shotgun (WGS) entry which is preliminary data.</text>
</comment>
<reference evidence="3 4" key="1">
    <citation type="submission" date="2020-08" db="EMBL/GenBank/DDBJ databases">
        <title>Genomic Encyclopedia of Type Strains, Phase IV (KMG-IV): sequencing the most valuable type-strain genomes for metagenomic binning, comparative biology and taxonomic classification.</title>
        <authorList>
            <person name="Goeker M."/>
        </authorList>
    </citation>
    <scope>NUCLEOTIDE SEQUENCE [LARGE SCALE GENOMIC DNA]</scope>
    <source>
        <strain evidence="3 4">DSM 103733</strain>
    </source>
</reference>
<dbReference type="SUPFAM" id="SSF53756">
    <property type="entry name" value="UDP-Glycosyltransferase/glycogen phosphorylase"/>
    <property type="match status" value="1"/>
</dbReference>
<dbReference type="Gene3D" id="3.40.50.2000">
    <property type="entry name" value="Glycogen Phosphorylase B"/>
    <property type="match status" value="2"/>
</dbReference>
<gene>
    <name evidence="3" type="ORF">HNQ77_001625</name>
</gene>
<accession>A0A841JQR8</accession>
<protein>
    <submittedName>
        <fullName evidence="3">Glycosyltransferase involved in cell wall biosynthesis</fullName>
    </submittedName>
</protein>
<dbReference type="CDD" id="cd03801">
    <property type="entry name" value="GT4_PimA-like"/>
    <property type="match status" value="1"/>
</dbReference>
<organism evidence="3 4">
    <name type="scientific">Silvibacterium bohemicum</name>
    <dbReference type="NCBI Taxonomy" id="1577686"/>
    <lineage>
        <taxon>Bacteria</taxon>
        <taxon>Pseudomonadati</taxon>
        <taxon>Acidobacteriota</taxon>
        <taxon>Terriglobia</taxon>
        <taxon>Terriglobales</taxon>
        <taxon>Acidobacteriaceae</taxon>
        <taxon>Silvibacterium</taxon>
    </lineage>
</organism>
<dbReference type="PANTHER" id="PTHR46401">
    <property type="entry name" value="GLYCOSYLTRANSFERASE WBBK-RELATED"/>
    <property type="match status" value="1"/>
</dbReference>
<sequence>MPLLEQAPTTRKQAASVESFASGPLANVRPSRAVVVHSGARDGYQLALALEEAGLLECLVTDLFWSQDSRIAKTFSRDLPKKALAALLRRSVPGLPGRRLLPCSKTGLCGLLLEKLPHIPVGVRRSFMRYADGVLGRTAGRRARKKGAALVSYSYYGYDAFKAYGAGGMLFQVHPHPATMRRILLEELKLHPECADSLKLEWELALPEQDFQHLVQETEMASRYLVASSFSRDSLVEHGASKKSINVIPYGIDLDRFHPDPAKSRSRSSKLRLLFVGRINQRKGVKYLLDALRLLDTDSVELTVCGRVVDGLDLFRPFASRVEIRPSVSDADLVAAYQSADLFVFPSLGEGFGHVLLEAMACGLPFLSTTHTAAPDLIDDGVQGFIVQPRRPDLLAARIEWAIRHRGQLEEMGTLSRDRAQHFTWQRFRRAAAEEVRSFMLGEALHGKDRGLKDV</sequence>
<dbReference type="AlphaFoldDB" id="A0A841JQR8"/>
<evidence type="ECO:0000313" key="4">
    <source>
        <dbReference type="Proteomes" id="UP000538666"/>
    </source>
</evidence>
<evidence type="ECO:0000256" key="1">
    <source>
        <dbReference type="ARBA" id="ARBA00022679"/>
    </source>
</evidence>